<feature type="compositionally biased region" description="Acidic residues" evidence="10">
    <location>
        <begin position="207"/>
        <end position="224"/>
    </location>
</feature>
<evidence type="ECO:0000256" key="6">
    <source>
        <dbReference type="ARBA" id="ARBA00022989"/>
    </source>
</evidence>
<evidence type="ECO:0000256" key="3">
    <source>
        <dbReference type="ARBA" id="ARBA00022475"/>
    </source>
</evidence>
<dbReference type="RefSeq" id="WP_290595503.1">
    <property type="nucleotide sequence ID" value="NZ_CAKZIO010000003.1"/>
</dbReference>
<evidence type="ECO:0000256" key="8">
    <source>
        <dbReference type="ARBA" id="ARBA00023136"/>
    </source>
</evidence>
<feature type="transmembrane region" description="Helical" evidence="11">
    <location>
        <begin position="6"/>
        <end position="23"/>
    </location>
</feature>
<dbReference type="InterPro" id="IPR018448">
    <property type="entry name" value="TatB"/>
</dbReference>
<keyword evidence="3 9" id="KW-1003">Cell membrane</keyword>
<dbReference type="GO" id="GO:0043953">
    <property type="term" value="P:protein transport by the Tat complex"/>
    <property type="evidence" value="ECO:0007669"/>
    <property type="project" value="UniProtKB-UniRule"/>
</dbReference>
<dbReference type="PANTHER" id="PTHR33162:SF1">
    <property type="entry name" value="SEC-INDEPENDENT PROTEIN TRANSLOCASE PROTEIN TATA, CHLOROPLASTIC"/>
    <property type="match status" value="1"/>
</dbReference>
<proteinExistence type="inferred from homology"/>
<keyword evidence="7 9" id="KW-0811">Translocation</keyword>
<sequence length="224" mass="24202">MFSNVGWGEILVILVVAVIILGPDRLPDAARRLAKGLRKLRDWANNAQDQLKDNVDEEFGDLKEFQEPVKEIARIKTMGPKAAAIHYLLDDDASVLDVDLGKKDLTFDLKELSGLNDVDESAFRAAPEQPVRGPHEGSGHEGSDAVSGATRLHNHTTTSAVTINDGIASTAEEAAFSADGLARYRPQETSSTEGTGSPSAPLTVGDSWEESNEEDVEISFDEED</sequence>
<evidence type="ECO:0000256" key="2">
    <source>
        <dbReference type="ARBA" id="ARBA00022448"/>
    </source>
</evidence>
<reference evidence="12 13" key="1">
    <citation type="submission" date="2017-08" db="EMBL/GenBank/DDBJ databases">
        <title>Infants hospitalized years apart are colonized by the same room-sourced microbial strains.</title>
        <authorList>
            <person name="Brooks B."/>
            <person name="Olm M.R."/>
            <person name="Firek B.A."/>
            <person name="Baker R."/>
            <person name="Thomas B.C."/>
            <person name="Morowitz M.J."/>
            <person name="Banfield J.F."/>
        </authorList>
    </citation>
    <scope>NUCLEOTIDE SEQUENCE [LARGE SCALE GENOMIC DNA]</scope>
    <source>
        <strain evidence="12">S2_006_000_R1_57</strain>
    </source>
</reference>
<dbReference type="Proteomes" id="UP000248606">
    <property type="component" value="Unassembled WGS sequence"/>
</dbReference>
<dbReference type="HAMAP" id="MF_00237">
    <property type="entry name" value="TatB"/>
    <property type="match status" value="1"/>
</dbReference>
<organism evidence="12 13">
    <name type="scientific">Lawsonella clevelandensis</name>
    <dbReference type="NCBI Taxonomy" id="1528099"/>
    <lineage>
        <taxon>Bacteria</taxon>
        <taxon>Bacillati</taxon>
        <taxon>Actinomycetota</taxon>
        <taxon>Actinomycetes</taxon>
        <taxon>Mycobacteriales</taxon>
        <taxon>Lawsonellaceae</taxon>
        <taxon>Lawsonella</taxon>
    </lineage>
</organism>
<evidence type="ECO:0000256" key="1">
    <source>
        <dbReference type="ARBA" id="ARBA00004167"/>
    </source>
</evidence>
<dbReference type="EMBL" id="QFOZ01000001">
    <property type="protein sequence ID" value="PZP89719.1"/>
    <property type="molecule type" value="Genomic_DNA"/>
</dbReference>
<accession>A0A2W5KKE8</accession>
<comment type="similarity">
    <text evidence="9">Belongs to the TatB family.</text>
</comment>
<evidence type="ECO:0000256" key="10">
    <source>
        <dbReference type="SAM" id="MobiDB-lite"/>
    </source>
</evidence>
<dbReference type="InterPro" id="IPR003369">
    <property type="entry name" value="TatA/B/E"/>
</dbReference>
<dbReference type="NCBIfam" id="TIGR01410">
    <property type="entry name" value="tatB"/>
    <property type="match status" value="1"/>
</dbReference>
<keyword evidence="5 9" id="KW-0653">Protein transport</keyword>
<feature type="compositionally biased region" description="Low complexity" evidence="10">
    <location>
        <begin position="188"/>
        <end position="197"/>
    </location>
</feature>
<feature type="region of interest" description="Disordered" evidence="10">
    <location>
        <begin position="179"/>
        <end position="224"/>
    </location>
</feature>
<evidence type="ECO:0000313" key="12">
    <source>
        <dbReference type="EMBL" id="PZP89719.1"/>
    </source>
</evidence>
<dbReference type="PRINTS" id="PR01506">
    <property type="entry name" value="TATBPROTEIN"/>
</dbReference>
<dbReference type="GO" id="GO:0033281">
    <property type="term" value="C:TAT protein transport complex"/>
    <property type="evidence" value="ECO:0007669"/>
    <property type="project" value="UniProtKB-UniRule"/>
</dbReference>
<keyword evidence="8 9" id="KW-0472">Membrane</keyword>
<protein>
    <recommendedName>
        <fullName evidence="9">Sec-independent protein translocase protein TatB</fullName>
    </recommendedName>
</protein>
<evidence type="ECO:0000256" key="5">
    <source>
        <dbReference type="ARBA" id="ARBA00022927"/>
    </source>
</evidence>
<dbReference type="AlphaFoldDB" id="A0A2W5KKE8"/>
<dbReference type="Pfam" id="PF02416">
    <property type="entry name" value="TatA_B_E"/>
    <property type="match status" value="1"/>
</dbReference>
<name>A0A2W5KKE8_9ACTN</name>
<evidence type="ECO:0000313" key="13">
    <source>
        <dbReference type="Proteomes" id="UP000248606"/>
    </source>
</evidence>
<comment type="subcellular location">
    <subcellularLocation>
        <location evidence="9">Cell membrane</location>
        <topology evidence="9">Single-pass membrane protein</topology>
    </subcellularLocation>
    <subcellularLocation>
        <location evidence="1">Membrane</location>
        <topology evidence="1">Single-pass membrane protein</topology>
    </subcellularLocation>
</comment>
<evidence type="ECO:0000256" key="11">
    <source>
        <dbReference type="SAM" id="Phobius"/>
    </source>
</evidence>
<comment type="subunit">
    <text evidence="9">The Tat system comprises two distinct complexes: a TatABC complex, containing multiple copies of TatA, TatB and TatC subunits, and a separate TatA complex, containing only TatA subunits. Substrates initially bind to the TatABC complex, which probably triggers association of the separate TatA complex to form the active translocon.</text>
</comment>
<keyword evidence="4 9" id="KW-0812">Transmembrane</keyword>
<evidence type="ECO:0000256" key="4">
    <source>
        <dbReference type="ARBA" id="ARBA00022692"/>
    </source>
</evidence>
<evidence type="ECO:0000256" key="7">
    <source>
        <dbReference type="ARBA" id="ARBA00023010"/>
    </source>
</evidence>
<evidence type="ECO:0000256" key="9">
    <source>
        <dbReference type="HAMAP-Rule" id="MF_00237"/>
    </source>
</evidence>
<comment type="function">
    <text evidence="9">Part of the twin-arginine translocation (Tat) system that transports large folded proteins containing a characteristic twin-arginine motif in their signal peptide across membranes. Together with TatC, TatB is part of a receptor directly interacting with Tat signal peptides. TatB may form an oligomeric binding site that transiently accommodates folded Tat precursor proteins before their translocation.</text>
</comment>
<keyword evidence="6 9" id="KW-1133">Transmembrane helix</keyword>
<dbReference type="Gene3D" id="1.20.5.3310">
    <property type="match status" value="1"/>
</dbReference>
<dbReference type="GO" id="GO:0008320">
    <property type="term" value="F:protein transmembrane transporter activity"/>
    <property type="evidence" value="ECO:0007669"/>
    <property type="project" value="UniProtKB-UniRule"/>
</dbReference>
<keyword evidence="2 9" id="KW-0813">Transport</keyword>
<dbReference type="PANTHER" id="PTHR33162">
    <property type="entry name" value="SEC-INDEPENDENT PROTEIN TRANSLOCASE PROTEIN TATA, CHLOROPLASTIC"/>
    <property type="match status" value="1"/>
</dbReference>
<feature type="compositionally biased region" description="Basic and acidic residues" evidence="10">
    <location>
        <begin position="133"/>
        <end position="143"/>
    </location>
</feature>
<feature type="region of interest" description="Disordered" evidence="10">
    <location>
        <begin position="120"/>
        <end position="147"/>
    </location>
</feature>
<gene>
    <name evidence="9 12" type="primary">tatB</name>
    <name evidence="12" type="ORF">DI579_00650</name>
</gene>
<comment type="caution">
    <text evidence="12">The sequence shown here is derived from an EMBL/GenBank/DDBJ whole genome shotgun (WGS) entry which is preliminary data.</text>
</comment>